<organism evidence="1 2">
    <name type="scientific">Candidatus Methanofastidiosum methylothiophilum</name>
    <dbReference type="NCBI Taxonomy" id="1705564"/>
    <lineage>
        <taxon>Archaea</taxon>
        <taxon>Methanobacteriati</taxon>
        <taxon>Methanobacteriota</taxon>
        <taxon>Stenosarchaea group</taxon>
        <taxon>Candidatus Methanofastidiosia</taxon>
        <taxon>Candidatus Methanofastidiosales</taxon>
        <taxon>Candidatus Methanofastidiosaceae</taxon>
        <taxon>Candidatus Methanofastidiosum</taxon>
    </lineage>
</organism>
<evidence type="ECO:0000313" key="2">
    <source>
        <dbReference type="Proteomes" id="UP000075398"/>
    </source>
</evidence>
<dbReference type="EMBL" id="LNGC01000001">
    <property type="protein sequence ID" value="KYC53848.1"/>
    <property type="molecule type" value="Genomic_DNA"/>
</dbReference>
<proteinExistence type="predicted"/>
<comment type="caution">
    <text evidence="1">The sequence shown here is derived from an EMBL/GenBank/DDBJ whole genome shotgun (WGS) entry which is preliminary data.</text>
</comment>
<gene>
    <name evidence="1" type="ORF">AMQ22_00047</name>
</gene>
<accession>A0A150J9U2</accession>
<reference evidence="1 2" key="1">
    <citation type="journal article" date="2016" name="ISME J.">
        <title>Chasing the elusive Euryarchaeota class WSA2: genomes reveal a uniquely fastidious methyl-reducing methanogen.</title>
        <authorList>
            <person name="Nobu M.K."/>
            <person name="Narihiro T."/>
            <person name="Kuroda K."/>
            <person name="Mei R."/>
            <person name="Liu W.T."/>
        </authorList>
    </citation>
    <scope>NUCLEOTIDE SEQUENCE [LARGE SCALE GENOMIC DNA]</scope>
    <source>
        <strain evidence="1">U1lsi0528_Bin055</strain>
    </source>
</reference>
<dbReference type="AlphaFoldDB" id="A0A150J9U2"/>
<protein>
    <submittedName>
        <fullName evidence="1">Uncharacterized protein</fullName>
    </submittedName>
</protein>
<name>A0A150J9U2_9EURY</name>
<evidence type="ECO:0000313" key="1">
    <source>
        <dbReference type="EMBL" id="KYC53848.1"/>
    </source>
</evidence>
<dbReference type="Proteomes" id="UP000075398">
    <property type="component" value="Unassembled WGS sequence"/>
</dbReference>
<sequence>MSLEALRCSNGDGNPINYWNRDTGETICKPCMDQYCKENMENNPDGIFLKVNTRILAAIEAILTRGF</sequence>